<dbReference type="PANTHER" id="PTHR48099">
    <property type="entry name" value="C-1-TETRAHYDROFOLATE SYNTHASE, CYTOPLASMIC-RELATED"/>
    <property type="match status" value="1"/>
</dbReference>
<dbReference type="Gene3D" id="3.40.50.10860">
    <property type="entry name" value="Leucine Dehydrogenase, chain A, domain 1"/>
    <property type="match status" value="1"/>
</dbReference>
<evidence type="ECO:0000256" key="2">
    <source>
        <dbReference type="ARBA" id="ARBA00022563"/>
    </source>
</evidence>
<evidence type="ECO:0000256" key="6">
    <source>
        <dbReference type="ARBA" id="ARBA00023268"/>
    </source>
</evidence>
<dbReference type="InterPro" id="IPR036291">
    <property type="entry name" value="NAD(P)-bd_dom_sf"/>
</dbReference>
<dbReference type="GO" id="GO:0005829">
    <property type="term" value="C:cytosol"/>
    <property type="evidence" value="ECO:0007669"/>
    <property type="project" value="TreeGrafter"/>
</dbReference>
<evidence type="ECO:0000313" key="11">
    <source>
        <dbReference type="Proteomes" id="UP001174909"/>
    </source>
</evidence>
<evidence type="ECO:0000256" key="4">
    <source>
        <dbReference type="ARBA" id="ARBA00022857"/>
    </source>
</evidence>
<sequence length="234" mass="25054">MFSEIFHLDETTTEAELLDLISSLNADPRFHGILVQLPLPPQIEETVIIEALDPIKDVDGLHPFNVGKLLQGVPDFIPATPAGIQQILLRNGYDPAGKHVVVCGRSNIVGKPLATLLLQRRAGSNATVTVTHTRTANLAEITRQADILVAAIGQPRAITADMVKDGVVVIDVGVNRVDDSTRRRGYRLEGDVEFEAVSAKAEAITPVPGGVGPMTIAMLLVNTLTAARLSIHGR</sequence>
<dbReference type="Pfam" id="PF00763">
    <property type="entry name" value="THF_DHG_CYH"/>
    <property type="match status" value="1"/>
</dbReference>
<dbReference type="InterPro" id="IPR020630">
    <property type="entry name" value="THF_DH/CycHdrlase_cat_dom"/>
</dbReference>
<dbReference type="HAMAP" id="MF_01576">
    <property type="entry name" value="THF_DHG_CYH"/>
    <property type="match status" value="1"/>
</dbReference>
<dbReference type="PANTHER" id="PTHR48099:SF5">
    <property type="entry name" value="C-1-TETRAHYDROFOLATE SYNTHASE, CYTOPLASMIC"/>
    <property type="match status" value="1"/>
</dbReference>
<evidence type="ECO:0000256" key="1">
    <source>
        <dbReference type="ARBA" id="ARBA00004777"/>
    </source>
</evidence>
<protein>
    <submittedName>
        <fullName evidence="10">Bifunctional protein FolD</fullName>
    </submittedName>
</protein>
<comment type="pathway">
    <text evidence="1">One-carbon metabolism; tetrahydrofolate interconversion.</text>
</comment>
<dbReference type="InterPro" id="IPR020631">
    <property type="entry name" value="THF_DH/CycHdrlase_NAD-bd_dom"/>
</dbReference>
<dbReference type="Proteomes" id="UP001174909">
    <property type="component" value="Unassembled WGS sequence"/>
</dbReference>
<dbReference type="InterPro" id="IPR000672">
    <property type="entry name" value="THF_DH/CycHdrlase"/>
</dbReference>
<organism evidence="10 11">
    <name type="scientific">Geodia barretti</name>
    <name type="common">Barrett's horny sponge</name>
    <dbReference type="NCBI Taxonomy" id="519541"/>
    <lineage>
        <taxon>Eukaryota</taxon>
        <taxon>Metazoa</taxon>
        <taxon>Porifera</taxon>
        <taxon>Demospongiae</taxon>
        <taxon>Heteroscleromorpha</taxon>
        <taxon>Tetractinellida</taxon>
        <taxon>Astrophorina</taxon>
        <taxon>Geodiidae</taxon>
        <taxon>Geodia</taxon>
    </lineage>
</organism>
<dbReference type="GO" id="GO:0004477">
    <property type="term" value="F:methenyltetrahydrofolate cyclohydrolase activity"/>
    <property type="evidence" value="ECO:0007669"/>
    <property type="project" value="UniProtKB-EC"/>
</dbReference>
<keyword evidence="11" id="KW-1185">Reference proteome</keyword>
<dbReference type="InterPro" id="IPR020867">
    <property type="entry name" value="THF_DH/CycHdrlase_CS"/>
</dbReference>
<accession>A0AA35WC65</accession>
<dbReference type="GO" id="GO:0004488">
    <property type="term" value="F:methylenetetrahydrofolate dehydrogenase (NADP+) activity"/>
    <property type="evidence" value="ECO:0007669"/>
    <property type="project" value="InterPro"/>
</dbReference>
<keyword evidence="3" id="KW-0378">Hydrolase</keyword>
<dbReference type="SUPFAM" id="SSF53223">
    <property type="entry name" value="Aminoacid dehydrogenase-like, N-terminal domain"/>
    <property type="match status" value="1"/>
</dbReference>
<keyword evidence="4" id="KW-0521">NADP</keyword>
<dbReference type="InterPro" id="IPR046346">
    <property type="entry name" value="Aminoacid_DH-like_N_sf"/>
</dbReference>
<evidence type="ECO:0000259" key="9">
    <source>
        <dbReference type="Pfam" id="PF02882"/>
    </source>
</evidence>
<dbReference type="EMBL" id="CASHTH010000801">
    <property type="protein sequence ID" value="CAI8007887.1"/>
    <property type="molecule type" value="Genomic_DNA"/>
</dbReference>
<dbReference type="CDD" id="cd01080">
    <property type="entry name" value="NAD_bind_m-THF_DH_Cyclohyd"/>
    <property type="match status" value="1"/>
</dbReference>
<dbReference type="SUPFAM" id="SSF51735">
    <property type="entry name" value="NAD(P)-binding Rossmann-fold domains"/>
    <property type="match status" value="1"/>
</dbReference>
<evidence type="ECO:0000256" key="5">
    <source>
        <dbReference type="ARBA" id="ARBA00023002"/>
    </source>
</evidence>
<name>A0AA35WC65_GEOBA</name>
<keyword evidence="2" id="KW-0554">One-carbon metabolism</keyword>
<feature type="domain" description="Tetrahydrofolate dehydrogenase/cyclohydrolase catalytic" evidence="8">
    <location>
        <begin position="3"/>
        <end position="59"/>
    </location>
</feature>
<evidence type="ECO:0000256" key="3">
    <source>
        <dbReference type="ARBA" id="ARBA00022801"/>
    </source>
</evidence>
<dbReference type="PROSITE" id="PS00766">
    <property type="entry name" value="THF_DHG_CYH_1"/>
    <property type="match status" value="1"/>
</dbReference>
<dbReference type="AlphaFoldDB" id="A0AA35WC65"/>
<keyword evidence="5" id="KW-0560">Oxidoreductase</keyword>
<evidence type="ECO:0000256" key="7">
    <source>
        <dbReference type="ARBA" id="ARBA00036357"/>
    </source>
</evidence>
<comment type="catalytic activity">
    <reaction evidence="7">
        <text>(6R)-5,10-methenyltetrahydrofolate + H2O = (6R)-10-formyltetrahydrofolate + H(+)</text>
        <dbReference type="Rhea" id="RHEA:23700"/>
        <dbReference type="ChEBI" id="CHEBI:15377"/>
        <dbReference type="ChEBI" id="CHEBI:15378"/>
        <dbReference type="ChEBI" id="CHEBI:57455"/>
        <dbReference type="ChEBI" id="CHEBI:195366"/>
        <dbReference type="EC" id="3.5.4.9"/>
    </reaction>
</comment>
<comment type="caution">
    <text evidence="10">The sequence shown here is derived from an EMBL/GenBank/DDBJ whole genome shotgun (WGS) entry which is preliminary data.</text>
</comment>
<dbReference type="FunFam" id="3.40.50.720:FF:000189">
    <property type="entry name" value="Bifunctional protein FolD"/>
    <property type="match status" value="1"/>
</dbReference>
<dbReference type="GO" id="GO:0035999">
    <property type="term" value="P:tetrahydrofolate interconversion"/>
    <property type="evidence" value="ECO:0007669"/>
    <property type="project" value="TreeGrafter"/>
</dbReference>
<dbReference type="Gene3D" id="3.40.50.720">
    <property type="entry name" value="NAD(P)-binding Rossmann-like Domain"/>
    <property type="match status" value="1"/>
</dbReference>
<dbReference type="Pfam" id="PF02882">
    <property type="entry name" value="THF_DHG_CYH_C"/>
    <property type="match status" value="1"/>
</dbReference>
<keyword evidence="6" id="KW-0511">Multifunctional enzyme</keyword>
<gene>
    <name evidence="10" type="ORF">GBAR_LOCUS5464</name>
</gene>
<evidence type="ECO:0000259" key="8">
    <source>
        <dbReference type="Pfam" id="PF00763"/>
    </source>
</evidence>
<evidence type="ECO:0000313" key="10">
    <source>
        <dbReference type="EMBL" id="CAI8007887.1"/>
    </source>
</evidence>
<feature type="domain" description="Tetrahydrofolate dehydrogenase/cyclohydrolase NAD(P)-binding" evidence="9">
    <location>
        <begin position="78"/>
        <end position="228"/>
    </location>
</feature>
<proteinExistence type="inferred from homology"/>
<reference evidence="10" key="1">
    <citation type="submission" date="2023-03" db="EMBL/GenBank/DDBJ databases">
        <authorList>
            <person name="Steffen K."/>
            <person name="Cardenas P."/>
        </authorList>
    </citation>
    <scope>NUCLEOTIDE SEQUENCE</scope>
</reference>
<dbReference type="PROSITE" id="PS00767">
    <property type="entry name" value="THF_DHG_CYH_2"/>
    <property type="match status" value="1"/>
</dbReference>
<dbReference type="PRINTS" id="PR00085">
    <property type="entry name" value="THFDHDRGNASE"/>
</dbReference>